<dbReference type="GO" id="GO:0046917">
    <property type="term" value="F:triphosphoribosyl-dephospho-CoA synthase activity"/>
    <property type="evidence" value="ECO:0007669"/>
    <property type="project" value="InterPro"/>
</dbReference>
<accession>R6JYZ1</accession>
<proteinExistence type="predicted"/>
<dbReference type="AlphaFoldDB" id="R6JYZ1"/>
<protein>
    <submittedName>
        <fullName evidence="1">Triphosphoribosyl-dephospho-CoA synthase</fullName>
    </submittedName>
</protein>
<dbReference type="GO" id="GO:0005524">
    <property type="term" value="F:ATP binding"/>
    <property type="evidence" value="ECO:0007669"/>
    <property type="project" value="InterPro"/>
</dbReference>
<dbReference type="Proteomes" id="UP000018009">
    <property type="component" value="Unassembled WGS sequence"/>
</dbReference>
<comment type="caution">
    <text evidence="1">The sequence shown here is derived from an EMBL/GenBank/DDBJ whole genome shotgun (WGS) entry which is preliminary data.</text>
</comment>
<reference evidence="1" key="1">
    <citation type="submission" date="2012-11" db="EMBL/GenBank/DDBJ databases">
        <title>Dependencies among metagenomic species, viruses, plasmids and units of genetic variation.</title>
        <authorList>
            <person name="Nielsen H.B."/>
            <person name="Almeida M."/>
            <person name="Juncker A.S."/>
            <person name="Rasmussen S."/>
            <person name="Li J."/>
            <person name="Sunagawa S."/>
            <person name="Plichta D."/>
            <person name="Gautier L."/>
            <person name="Le Chatelier E."/>
            <person name="Peletier E."/>
            <person name="Bonde I."/>
            <person name="Nielsen T."/>
            <person name="Manichanh C."/>
            <person name="Arumugam M."/>
            <person name="Batto J."/>
            <person name="Santos M.B.Q.D."/>
            <person name="Blom N."/>
            <person name="Borruel N."/>
            <person name="Burgdorf K.S."/>
            <person name="Boumezbeur F."/>
            <person name="Casellas F."/>
            <person name="Dore J."/>
            <person name="Guarner F."/>
            <person name="Hansen T."/>
            <person name="Hildebrand F."/>
            <person name="Kaas R.S."/>
            <person name="Kennedy S."/>
            <person name="Kristiansen K."/>
            <person name="Kultima J.R."/>
            <person name="Leonard P."/>
            <person name="Levenez F."/>
            <person name="Lund O."/>
            <person name="Moumen B."/>
            <person name="Le Paslier D."/>
            <person name="Pons N."/>
            <person name="Pedersen O."/>
            <person name="Prifti E."/>
            <person name="Qin J."/>
            <person name="Raes J."/>
            <person name="Tap J."/>
            <person name="Tims S."/>
            <person name="Ussery D.W."/>
            <person name="Yamada T."/>
            <person name="MetaHit consortium"/>
            <person name="Renault P."/>
            <person name="Sicheritz-Ponten T."/>
            <person name="Bork P."/>
            <person name="Wang J."/>
            <person name="Brunak S."/>
            <person name="Ehrlich S.D."/>
        </authorList>
    </citation>
    <scope>NUCLEOTIDE SEQUENCE [LARGE SCALE GENOMIC DNA]</scope>
</reference>
<dbReference type="Pfam" id="PF01874">
    <property type="entry name" value="CitG"/>
    <property type="match status" value="1"/>
</dbReference>
<gene>
    <name evidence="1" type="ORF">BN486_03880</name>
</gene>
<dbReference type="EMBL" id="CBDY010000362">
    <property type="protein sequence ID" value="CDB64064.1"/>
    <property type="molecule type" value="Genomic_DNA"/>
</dbReference>
<sequence>MLEILDRAFISKNLSPGGSADLLAFTYFLYFLKEQ</sequence>
<evidence type="ECO:0000313" key="1">
    <source>
        <dbReference type="EMBL" id="CDB64064.1"/>
    </source>
</evidence>
<evidence type="ECO:0000313" key="2">
    <source>
        <dbReference type="Proteomes" id="UP000018009"/>
    </source>
</evidence>
<name>R6JYZ1_9FIRM</name>
<dbReference type="Gene3D" id="1.10.4200.10">
    <property type="entry name" value="Triphosphoribosyl-dephospho-CoA protein"/>
    <property type="match status" value="1"/>
</dbReference>
<dbReference type="InterPro" id="IPR002736">
    <property type="entry name" value="CitG"/>
</dbReference>
<organism evidence="1 2">
    <name type="scientific">[Clostridium] clostridioforme CAG:132</name>
    <dbReference type="NCBI Taxonomy" id="1263065"/>
    <lineage>
        <taxon>Bacteria</taxon>
        <taxon>Bacillati</taxon>
        <taxon>Bacillota</taxon>
        <taxon>Clostridia</taxon>
        <taxon>Lachnospirales</taxon>
        <taxon>Lachnospiraceae</taxon>
        <taxon>Enterocloster</taxon>
    </lineage>
</organism>